<dbReference type="PANTHER" id="PTHR11728:SF8">
    <property type="entry name" value="GLYCEROL-3-PHOSPHATE DEHYDROGENASE [NAD(+)]-RELATED"/>
    <property type="match status" value="1"/>
</dbReference>
<evidence type="ECO:0000256" key="10">
    <source>
        <dbReference type="ARBA" id="ARBA00023002"/>
    </source>
</evidence>
<dbReference type="InterPro" id="IPR013328">
    <property type="entry name" value="6PGD_dom2"/>
</dbReference>
<keyword evidence="22" id="KW-1185">Reference proteome</keyword>
<dbReference type="CDD" id="cd00757">
    <property type="entry name" value="ThiF_MoeB_HesA_family"/>
    <property type="match status" value="1"/>
</dbReference>
<dbReference type="GO" id="GO:0005829">
    <property type="term" value="C:cytosol"/>
    <property type="evidence" value="ECO:0007669"/>
    <property type="project" value="UniProtKB-SubCell"/>
</dbReference>
<evidence type="ECO:0000256" key="11">
    <source>
        <dbReference type="ARBA" id="ARBA00023027"/>
    </source>
</evidence>
<dbReference type="SUPFAM" id="SSF51735">
    <property type="entry name" value="NAD(P)-binding Rossmann-fold domains"/>
    <property type="match status" value="1"/>
</dbReference>
<dbReference type="InterPro" id="IPR001763">
    <property type="entry name" value="Rhodanese-like_dom"/>
</dbReference>
<dbReference type="Pfam" id="PF07479">
    <property type="entry name" value="NAD_Gly3P_dh_C"/>
    <property type="match status" value="1"/>
</dbReference>
<dbReference type="GO" id="GO:0016779">
    <property type="term" value="F:nucleotidyltransferase activity"/>
    <property type="evidence" value="ECO:0007669"/>
    <property type="project" value="UniProtKB-KW"/>
</dbReference>
<dbReference type="Pfam" id="PF00899">
    <property type="entry name" value="ThiF"/>
    <property type="match status" value="1"/>
</dbReference>
<keyword evidence="6" id="KW-0548">Nucleotidyltransferase</keyword>
<keyword evidence="12" id="KW-0501">Molybdenum cofactor biosynthesis</keyword>
<reference evidence="21 22" key="1">
    <citation type="submission" date="2016-03" db="EMBL/GenBank/DDBJ databases">
        <title>The draft genome sequence of Fonsecaea nubica causative agent of cutaneous subcutaneous infection in human host.</title>
        <authorList>
            <person name="Costa F."/>
            <person name="Sybren D.H."/>
            <person name="Raittz R.T."/>
            <person name="Weiss V.A."/>
            <person name="Leao A.C."/>
            <person name="Gomes R."/>
            <person name="De Souza E.M."/>
            <person name="Pedrosa F.O."/>
            <person name="Steffens M.B."/>
            <person name="Bombassaro A."/>
            <person name="Tadra-Sfeir M.Z."/>
            <person name="Moreno L.F."/>
            <person name="Najafzadeh M.J."/>
            <person name="Felipe M.S."/>
            <person name="Teixeira M."/>
            <person name="Sun J."/>
            <person name="Xi L."/>
            <person name="Castro M.A."/>
            <person name="Vicente V.A."/>
        </authorList>
    </citation>
    <scope>NUCLEOTIDE SEQUENCE [LARGE SCALE GENOMIC DNA]</scope>
    <source>
        <strain evidence="21 22">CBS 269.64</strain>
    </source>
</reference>
<keyword evidence="11 17" id="KW-0520">NAD</keyword>
<comment type="subcellular location">
    <subcellularLocation>
        <location evidence="1">Cytoplasm</location>
        <location evidence="1">Cytosol</location>
    </subcellularLocation>
</comment>
<keyword evidence="4" id="KW-0808">Transferase</keyword>
<dbReference type="InterPro" id="IPR006168">
    <property type="entry name" value="G3P_DH_NAD-dep"/>
</dbReference>
<evidence type="ECO:0000256" key="16">
    <source>
        <dbReference type="ARBA" id="ARBA00072861"/>
    </source>
</evidence>
<accession>A0A178CJD2</accession>
<dbReference type="InterPro" id="IPR036873">
    <property type="entry name" value="Rhodanese-like_dom_sf"/>
</dbReference>
<dbReference type="FunFam" id="3.40.50.720:FF:000033">
    <property type="entry name" value="Adenylyltransferase and sulfurtransferase MOCS3"/>
    <property type="match status" value="1"/>
</dbReference>
<dbReference type="FunFam" id="1.10.1040.10:FF:000004">
    <property type="entry name" value="Glycerol-3-phosphate dehydrogenase [NAD(+)]"/>
    <property type="match status" value="1"/>
</dbReference>
<dbReference type="GO" id="GO:0008641">
    <property type="term" value="F:ubiquitin-like modifier activating enzyme activity"/>
    <property type="evidence" value="ECO:0007669"/>
    <property type="project" value="InterPro"/>
</dbReference>
<evidence type="ECO:0000256" key="6">
    <source>
        <dbReference type="ARBA" id="ARBA00022695"/>
    </source>
</evidence>
<dbReference type="GO" id="GO:0141152">
    <property type="term" value="F:glycerol-3-phosphate dehydrogenase (NAD+) activity"/>
    <property type="evidence" value="ECO:0007669"/>
    <property type="project" value="UniProtKB-UniRule"/>
</dbReference>
<keyword evidence="9" id="KW-0067">ATP-binding</keyword>
<dbReference type="Pfam" id="PF01210">
    <property type="entry name" value="NAD_Gly3P_dh_N"/>
    <property type="match status" value="1"/>
</dbReference>
<keyword evidence="13" id="KW-0511">Multifunctional enzyme</keyword>
<feature type="compositionally biased region" description="Pro residues" evidence="19">
    <location>
        <begin position="432"/>
        <end position="444"/>
    </location>
</feature>
<gene>
    <name evidence="21" type="ORF">AYO20_09181</name>
</gene>
<dbReference type="RefSeq" id="XP_022496545.1">
    <property type="nucleotide sequence ID" value="XM_022647452.1"/>
</dbReference>
<dbReference type="GO" id="GO:0005975">
    <property type="term" value="P:carbohydrate metabolic process"/>
    <property type="evidence" value="ECO:0007669"/>
    <property type="project" value="InterPro"/>
</dbReference>
<keyword evidence="8" id="KW-0833">Ubl conjugation pathway</keyword>
<dbReference type="SUPFAM" id="SSF52821">
    <property type="entry name" value="Rhodanese/Cell cycle control phosphatase"/>
    <property type="match status" value="1"/>
</dbReference>
<dbReference type="SUPFAM" id="SSF48179">
    <property type="entry name" value="6-phosphogluconate dehydrogenase C-terminal domain-like"/>
    <property type="match status" value="1"/>
</dbReference>
<dbReference type="OrthoDB" id="10263760at2759"/>
<dbReference type="Gene3D" id="3.40.50.720">
    <property type="entry name" value="NAD(P)-binding Rossmann-like Domain"/>
    <property type="match status" value="2"/>
</dbReference>
<dbReference type="PROSITE" id="PS50206">
    <property type="entry name" value="RHODANESE_3"/>
    <property type="match status" value="1"/>
</dbReference>
<proteinExistence type="inferred from homology"/>
<dbReference type="GO" id="GO:0006777">
    <property type="term" value="P:Mo-molybdopterin cofactor biosynthetic process"/>
    <property type="evidence" value="ECO:0007669"/>
    <property type="project" value="UniProtKB-KW"/>
</dbReference>
<comment type="similarity">
    <text evidence="2 17">Belongs to the NAD-dependent glycerol-3-phosphate dehydrogenase family.</text>
</comment>
<dbReference type="GeneID" id="34592580"/>
<evidence type="ECO:0000256" key="4">
    <source>
        <dbReference type="ARBA" id="ARBA00022679"/>
    </source>
</evidence>
<keyword evidence="7" id="KW-0547">Nucleotide-binding</keyword>
<evidence type="ECO:0000256" key="3">
    <source>
        <dbReference type="ARBA" id="ARBA00013218"/>
    </source>
</evidence>
<evidence type="ECO:0000259" key="20">
    <source>
        <dbReference type="PROSITE" id="PS50206"/>
    </source>
</evidence>
<dbReference type="EMBL" id="LVCJ01000082">
    <property type="protein sequence ID" value="OAL29444.1"/>
    <property type="molecule type" value="Genomic_DNA"/>
</dbReference>
<dbReference type="PANTHER" id="PTHR11728">
    <property type="entry name" value="GLYCEROL-3-PHOSPHATE DEHYDROGENASE"/>
    <property type="match status" value="1"/>
</dbReference>
<dbReference type="Proteomes" id="UP000185904">
    <property type="component" value="Unassembled WGS sequence"/>
</dbReference>
<dbReference type="Gene3D" id="3.40.250.10">
    <property type="entry name" value="Rhodanese-like domain"/>
    <property type="match status" value="1"/>
</dbReference>
<feature type="region of interest" description="Disordered" evidence="19">
    <location>
        <begin position="200"/>
        <end position="224"/>
    </location>
</feature>
<feature type="region of interest" description="Disordered" evidence="19">
    <location>
        <begin position="920"/>
        <end position="949"/>
    </location>
</feature>
<feature type="domain" description="Rhodanese" evidence="20">
    <location>
        <begin position="848"/>
        <end position="972"/>
    </location>
</feature>
<dbReference type="AlphaFoldDB" id="A0A178CJD2"/>
<evidence type="ECO:0000256" key="7">
    <source>
        <dbReference type="ARBA" id="ARBA00022741"/>
    </source>
</evidence>
<evidence type="ECO:0000256" key="13">
    <source>
        <dbReference type="ARBA" id="ARBA00023268"/>
    </source>
</evidence>
<feature type="region of interest" description="Disordered" evidence="19">
    <location>
        <begin position="426"/>
        <end position="500"/>
    </location>
</feature>
<dbReference type="InterPro" id="IPR011128">
    <property type="entry name" value="G3P_DH_NAD-dep_N"/>
</dbReference>
<sequence length="1013" mass="110021">MDGLRVKMSSLTPYAKKHKVTVIGSGNWGSTIAKLVGENTLEHPELFEREVQMWVYEEEVELDKKSKHYDEASEFSKGKQKLSTLINAFHENVKYLPGIPLPPNVVANPSLVDSVKNSTILIFNLPHQFILNLCKQLRGHILPFARGISCIKGVNVHESSISLFSETIGEELGIYCGALSGANIASEVAQEKFSETTVAYDPPLMDSQSPTPATSQGPSPASSHVDLTKLVHKDVSGKPSKVQLKPLPAEYHSIDHDTLKKLFHRRYFHVRVVSDVAGVSLGGALKNVVAVAAGWVDGLGWGDNAKAAVMRIGLLEMREFGNRFFPHTIQSDTFTVESAGVADLITSCSGGRNFRCAKMSIQEGKSIEEIQERELNGQKLQGALTAHEVNKFLKYKGIEKDFPLLTAVYNILEGKEKAEHLPDLIEPEDESIPPPKADPPPPPLIAHAAASSETNDLDMSNPGVLVSESRSEDGRSEDQIRSTTSEVEPHSSLSALLPAPPLASGRYNRQMLVPQVRLRGQESLLASKVLIIGLGGLGSPASLYLAGAGIGTLGLMDGDAVETSNLHRQIVHTESAARLGQSKVQSAATRCRELNPEIVYVCHEESASASNILNIVSQYDLVLDCTDNPATRYLISDACVVSGKVLVSGAAQRGEGMLIVLNNPPTSSEGDEKGPCYRCVFPRPPAPETVRGCSEIGILGPVVGVIGTLMAGEAIKIITSGGHISRQTRADQFANDTRASVESPTQKKQHTMLLYNTYASDPRSMFRTVGLRGRRKDCVACGDDQTLATKNVTKVTAEAISHGRLDYQAFCGVFEDVKLLDENNRIHARDFLRNQVEAQTQPDRSGKQKRKPIVVDVREEHEYELGPKVRGSLNIPISHILRHGSEAFGVLGVSPGASPPPMGPDGGMIDQESHIPVITRHDSFPTKPSGHSDQIPPSPARETQDGSGEEQYSSVYFVCQRGNDSQIAAQKLIDKIEAEMAAEQEAVRKKKWGWIGDVKGGIIAMERHARTSI</sequence>
<evidence type="ECO:0000256" key="8">
    <source>
        <dbReference type="ARBA" id="ARBA00022786"/>
    </source>
</evidence>
<evidence type="ECO:0000256" key="18">
    <source>
        <dbReference type="RuleBase" id="RU361243"/>
    </source>
</evidence>
<protein>
    <recommendedName>
        <fullName evidence="16 18">Glycerol-3-phosphate dehydrogenase [NAD(+)]</fullName>
        <ecNumber evidence="3 18">1.1.1.8</ecNumber>
    </recommendedName>
</protein>
<dbReference type="SMART" id="SM00450">
    <property type="entry name" value="RHOD"/>
    <property type="match status" value="1"/>
</dbReference>
<feature type="compositionally biased region" description="Basic and acidic residues" evidence="19">
    <location>
        <begin position="469"/>
        <end position="480"/>
    </location>
</feature>
<evidence type="ECO:0000256" key="2">
    <source>
        <dbReference type="ARBA" id="ARBA00011009"/>
    </source>
</evidence>
<dbReference type="InterPro" id="IPR036291">
    <property type="entry name" value="NAD(P)-bd_dom_sf"/>
</dbReference>
<comment type="catalytic activity">
    <reaction evidence="15 18">
        <text>sn-glycerol 3-phosphate + NAD(+) = dihydroxyacetone phosphate + NADH + H(+)</text>
        <dbReference type="Rhea" id="RHEA:11092"/>
        <dbReference type="ChEBI" id="CHEBI:15378"/>
        <dbReference type="ChEBI" id="CHEBI:57540"/>
        <dbReference type="ChEBI" id="CHEBI:57597"/>
        <dbReference type="ChEBI" id="CHEBI:57642"/>
        <dbReference type="ChEBI" id="CHEBI:57945"/>
        <dbReference type="EC" id="1.1.1.8"/>
    </reaction>
</comment>
<name>A0A178CJD2_9EURO</name>
<dbReference type="InterPro" id="IPR035985">
    <property type="entry name" value="Ubiquitin-activating_enz"/>
</dbReference>
<dbReference type="InterPro" id="IPR008927">
    <property type="entry name" value="6-PGluconate_DH-like_C_sf"/>
</dbReference>
<dbReference type="SUPFAM" id="SSF69572">
    <property type="entry name" value="Activating enzymes of the ubiquitin-like proteins"/>
    <property type="match status" value="1"/>
</dbReference>
<organism evidence="21 22">
    <name type="scientific">Fonsecaea nubica</name>
    <dbReference type="NCBI Taxonomy" id="856822"/>
    <lineage>
        <taxon>Eukaryota</taxon>
        <taxon>Fungi</taxon>
        <taxon>Dikarya</taxon>
        <taxon>Ascomycota</taxon>
        <taxon>Pezizomycotina</taxon>
        <taxon>Eurotiomycetes</taxon>
        <taxon>Chaetothyriomycetidae</taxon>
        <taxon>Chaetothyriales</taxon>
        <taxon>Herpotrichiellaceae</taxon>
        <taxon>Fonsecaea</taxon>
    </lineage>
</organism>
<feature type="compositionally biased region" description="Polar residues" evidence="19">
    <location>
        <begin position="206"/>
        <end position="222"/>
    </location>
</feature>
<evidence type="ECO:0000256" key="14">
    <source>
        <dbReference type="ARBA" id="ARBA00043893"/>
    </source>
</evidence>
<dbReference type="EC" id="1.1.1.8" evidence="3 18"/>
<dbReference type="GO" id="GO:0008033">
    <property type="term" value="P:tRNA processing"/>
    <property type="evidence" value="ECO:0007669"/>
    <property type="project" value="UniProtKB-KW"/>
</dbReference>
<dbReference type="GO" id="GO:0005524">
    <property type="term" value="F:ATP binding"/>
    <property type="evidence" value="ECO:0007669"/>
    <property type="project" value="UniProtKB-KW"/>
</dbReference>
<evidence type="ECO:0000256" key="12">
    <source>
        <dbReference type="ARBA" id="ARBA00023150"/>
    </source>
</evidence>
<evidence type="ECO:0000256" key="9">
    <source>
        <dbReference type="ARBA" id="ARBA00022840"/>
    </source>
</evidence>
<dbReference type="InterPro" id="IPR000594">
    <property type="entry name" value="ThiF_NAD_FAD-bd"/>
</dbReference>
<dbReference type="InterPro" id="IPR006109">
    <property type="entry name" value="G3P_DH_NAD-dep_C"/>
</dbReference>
<evidence type="ECO:0000313" key="22">
    <source>
        <dbReference type="Proteomes" id="UP000185904"/>
    </source>
</evidence>
<comment type="caution">
    <text evidence="21">The sequence shown here is derived from an EMBL/GenBank/DDBJ whole genome shotgun (WGS) entry which is preliminary data.</text>
</comment>
<dbReference type="GO" id="GO:0046168">
    <property type="term" value="P:glycerol-3-phosphate catabolic process"/>
    <property type="evidence" value="ECO:0007669"/>
    <property type="project" value="UniProtKB-UniRule"/>
</dbReference>
<keyword evidence="10 17" id="KW-0560">Oxidoreductase</keyword>
<evidence type="ECO:0000256" key="19">
    <source>
        <dbReference type="SAM" id="MobiDB-lite"/>
    </source>
</evidence>
<dbReference type="GO" id="GO:0005634">
    <property type="term" value="C:nucleus"/>
    <property type="evidence" value="ECO:0007669"/>
    <property type="project" value="TreeGrafter"/>
</dbReference>
<dbReference type="GO" id="GO:0051287">
    <property type="term" value="F:NAD binding"/>
    <property type="evidence" value="ECO:0007669"/>
    <property type="project" value="UniProtKB-UniRule"/>
</dbReference>
<evidence type="ECO:0000256" key="1">
    <source>
        <dbReference type="ARBA" id="ARBA00004514"/>
    </source>
</evidence>
<dbReference type="Gene3D" id="1.10.1040.10">
    <property type="entry name" value="N-(1-d-carboxylethyl)-l-norvaline Dehydrogenase, domain 2"/>
    <property type="match status" value="1"/>
</dbReference>
<evidence type="ECO:0000256" key="5">
    <source>
        <dbReference type="ARBA" id="ARBA00022694"/>
    </source>
</evidence>
<keyword evidence="5" id="KW-0819">tRNA processing</keyword>
<evidence type="ECO:0000256" key="17">
    <source>
        <dbReference type="RuleBase" id="RU000437"/>
    </source>
</evidence>
<evidence type="ECO:0000313" key="21">
    <source>
        <dbReference type="EMBL" id="OAL29444.1"/>
    </source>
</evidence>
<comment type="function">
    <text evidence="14">Plays a central role in 2-thiolation of mcm(5)S(2)U at tRNA wobble positions of cytosolic tRNA(Lys), tRNA(Glu) and tRNA(Gln). Also essential during biosynthesis of the molybdenum cofactor. Acts by mediating the C-terminal thiocarboxylation of sulfur carriers urm1 and mocs2a. Its N-terminus first activates urm1 and mocs2a as acyl-adenylates (-COAMP), then the persulfide sulfur on the catalytic cysteine is transferred to urm1 and mocs2a to form thiocarboxylation (-COSH) of their C-terminus. The reaction probably involves hydrogen sulfide that is generated from the persulfide intermediate and that acts as a nucleophile towards urm1 and mocs2a. Subsequently, a transient disulfide bond is formed. Does not use thiosulfate as sulfur donor; nfs1 probably acting as a sulfur donor for thiocarboxylation reactions.</text>
</comment>
<evidence type="ECO:0000256" key="15">
    <source>
        <dbReference type="ARBA" id="ARBA00048683"/>
    </source>
</evidence>
<dbReference type="PRINTS" id="PR00077">
    <property type="entry name" value="GPDHDRGNASE"/>
</dbReference>